<keyword evidence="6 12" id="KW-0698">rRNA processing</keyword>
<keyword evidence="5 12" id="KW-0963">Cytoplasm</keyword>
<sequence>MAAYDFNAPRLFLDIPMHEGARHTLDRAQANYLLSVLRRDAGEPVLVFNGRDGEWRAEIAPTGRKAADLVLRAQTRPQTPPGDLHYLFAPLKAARLDYVAQKAVEMGASLIQPVVTRRTQGDRIKLDKLRANAIEAAEQCGILSLPEIRDAAPLAEALAGLAPERLLVFCDEDAPVADPVAALRQAAATGAPGNGPVPLAVVIGPEGGFTPEERTLIGDRPNTVRLSLGPRILRADTAAVAVLALVQAVLGDGRSNGPTEA</sequence>
<comment type="catalytic activity">
    <reaction evidence="11 12">
        <text>uridine(1498) in 16S rRNA + S-adenosyl-L-methionine = N(3)-methyluridine(1498) in 16S rRNA + S-adenosyl-L-homocysteine + H(+)</text>
        <dbReference type="Rhea" id="RHEA:42920"/>
        <dbReference type="Rhea" id="RHEA-COMP:10283"/>
        <dbReference type="Rhea" id="RHEA-COMP:10284"/>
        <dbReference type="ChEBI" id="CHEBI:15378"/>
        <dbReference type="ChEBI" id="CHEBI:57856"/>
        <dbReference type="ChEBI" id="CHEBI:59789"/>
        <dbReference type="ChEBI" id="CHEBI:65315"/>
        <dbReference type="ChEBI" id="CHEBI:74502"/>
        <dbReference type="EC" id="2.1.1.193"/>
    </reaction>
</comment>
<dbReference type="Gene3D" id="2.40.240.20">
    <property type="entry name" value="Hypothetical PUA domain-like, domain 1"/>
    <property type="match status" value="1"/>
</dbReference>
<feature type="domain" description="Ribosomal RNA small subunit methyltransferase E PUA-like" evidence="14">
    <location>
        <begin position="25"/>
        <end position="71"/>
    </location>
</feature>
<dbReference type="CDD" id="cd18084">
    <property type="entry name" value="RsmE-like"/>
    <property type="match status" value="1"/>
</dbReference>
<dbReference type="EMBL" id="LABX01000289">
    <property type="protein sequence ID" value="KMO27764.1"/>
    <property type="molecule type" value="Genomic_DNA"/>
</dbReference>
<comment type="subcellular location">
    <subcellularLocation>
        <location evidence="1 12">Cytoplasm</location>
    </subcellularLocation>
</comment>
<dbReference type="SUPFAM" id="SSF75217">
    <property type="entry name" value="alpha/beta knot"/>
    <property type="match status" value="1"/>
</dbReference>
<dbReference type="NCBIfam" id="NF008696">
    <property type="entry name" value="PRK11713.3-5"/>
    <property type="match status" value="1"/>
</dbReference>
<dbReference type="PANTHER" id="PTHR30027:SF3">
    <property type="entry name" value="16S RRNA (URACIL(1498)-N(3))-METHYLTRANSFERASE"/>
    <property type="match status" value="1"/>
</dbReference>
<dbReference type="GO" id="GO:0070042">
    <property type="term" value="F:rRNA (uridine-N3-)-methyltransferase activity"/>
    <property type="evidence" value="ECO:0007669"/>
    <property type="project" value="TreeGrafter"/>
</dbReference>
<reference evidence="15 16" key="1">
    <citation type="submission" date="2015-03" db="EMBL/GenBank/DDBJ databases">
        <title>Genome sequencing of Methylobacterium aquaticum DSM16371 type strain.</title>
        <authorList>
            <person name="Chaudhry V."/>
            <person name="Patil P.B."/>
        </authorList>
    </citation>
    <scope>NUCLEOTIDE SEQUENCE [LARGE SCALE GENOMIC DNA]</scope>
    <source>
        <strain evidence="15 16">DSM 16371</strain>
    </source>
</reference>
<dbReference type="PIRSF" id="PIRSF015601">
    <property type="entry name" value="MTase_slr0722"/>
    <property type="match status" value="1"/>
</dbReference>
<evidence type="ECO:0000256" key="5">
    <source>
        <dbReference type="ARBA" id="ARBA00022490"/>
    </source>
</evidence>
<evidence type="ECO:0000256" key="9">
    <source>
        <dbReference type="ARBA" id="ARBA00022691"/>
    </source>
</evidence>
<evidence type="ECO:0000313" key="16">
    <source>
        <dbReference type="Proteomes" id="UP000035929"/>
    </source>
</evidence>
<evidence type="ECO:0000256" key="11">
    <source>
        <dbReference type="ARBA" id="ARBA00047944"/>
    </source>
</evidence>
<dbReference type="EC" id="2.1.1.193" evidence="3 12"/>
<dbReference type="Proteomes" id="UP000035929">
    <property type="component" value="Unassembled WGS sequence"/>
</dbReference>
<comment type="function">
    <text evidence="10 12">Specifically methylates the N3 position of the uracil ring of uridine 1498 (m3U1498) in 16S rRNA. Acts on the fully assembled 30S ribosomal subunit.</text>
</comment>
<feature type="domain" description="Ribosomal RNA small subunit methyltransferase E methyltransferase" evidence="13">
    <location>
        <begin position="81"/>
        <end position="247"/>
    </location>
</feature>
<dbReference type="InterPro" id="IPR015947">
    <property type="entry name" value="PUA-like_sf"/>
</dbReference>
<keyword evidence="8 12" id="KW-0808">Transferase</keyword>
<keyword evidence="7 12" id="KW-0489">Methyltransferase</keyword>
<dbReference type="PATRIC" id="fig|270351.6.peg.4318"/>
<evidence type="ECO:0000256" key="4">
    <source>
        <dbReference type="ARBA" id="ARBA00013673"/>
    </source>
</evidence>
<evidence type="ECO:0000256" key="3">
    <source>
        <dbReference type="ARBA" id="ARBA00012328"/>
    </source>
</evidence>
<dbReference type="InterPro" id="IPR029028">
    <property type="entry name" value="Alpha/beta_knot_MTases"/>
</dbReference>
<comment type="caution">
    <text evidence="15">The sequence shown here is derived from an EMBL/GenBank/DDBJ whole genome shotgun (WGS) entry which is preliminary data.</text>
</comment>
<evidence type="ECO:0000313" key="15">
    <source>
        <dbReference type="EMBL" id="KMO27764.1"/>
    </source>
</evidence>
<name>A0A0J6S286_9HYPH</name>
<dbReference type="NCBIfam" id="TIGR00046">
    <property type="entry name" value="RsmE family RNA methyltransferase"/>
    <property type="match status" value="1"/>
</dbReference>
<evidence type="ECO:0000256" key="10">
    <source>
        <dbReference type="ARBA" id="ARBA00025699"/>
    </source>
</evidence>
<dbReference type="AlphaFoldDB" id="A0A0J6S286"/>
<dbReference type="InterPro" id="IPR029026">
    <property type="entry name" value="tRNA_m1G_MTases_N"/>
</dbReference>
<evidence type="ECO:0000259" key="14">
    <source>
        <dbReference type="Pfam" id="PF20260"/>
    </source>
</evidence>
<dbReference type="GO" id="GO:0005737">
    <property type="term" value="C:cytoplasm"/>
    <property type="evidence" value="ECO:0007669"/>
    <property type="project" value="UniProtKB-SubCell"/>
</dbReference>
<gene>
    <name evidence="15" type="ORF">VP06_29750</name>
</gene>
<keyword evidence="9 12" id="KW-0949">S-adenosyl-L-methionine</keyword>
<dbReference type="Pfam" id="PF20260">
    <property type="entry name" value="PUA_4"/>
    <property type="match status" value="1"/>
</dbReference>
<dbReference type="InterPro" id="IPR046886">
    <property type="entry name" value="RsmE_MTase_dom"/>
</dbReference>
<evidence type="ECO:0000256" key="12">
    <source>
        <dbReference type="PIRNR" id="PIRNR015601"/>
    </source>
</evidence>
<dbReference type="PANTHER" id="PTHR30027">
    <property type="entry name" value="RIBOSOMAL RNA SMALL SUBUNIT METHYLTRANSFERASE E"/>
    <property type="match status" value="1"/>
</dbReference>
<evidence type="ECO:0000256" key="8">
    <source>
        <dbReference type="ARBA" id="ARBA00022679"/>
    </source>
</evidence>
<dbReference type="OrthoDB" id="9815641at2"/>
<dbReference type="GO" id="GO:0070475">
    <property type="term" value="P:rRNA base methylation"/>
    <property type="evidence" value="ECO:0007669"/>
    <property type="project" value="TreeGrafter"/>
</dbReference>
<proteinExistence type="inferred from homology"/>
<protein>
    <recommendedName>
        <fullName evidence="4 12">Ribosomal RNA small subunit methyltransferase E</fullName>
        <ecNumber evidence="3 12">2.1.1.193</ecNumber>
    </recommendedName>
</protein>
<dbReference type="RefSeq" id="WP_048467405.1">
    <property type="nucleotide sequence ID" value="NZ_LABX01000289.1"/>
</dbReference>
<accession>A0A0J6S286</accession>
<evidence type="ECO:0000256" key="7">
    <source>
        <dbReference type="ARBA" id="ARBA00022603"/>
    </source>
</evidence>
<dbReference type="SUPFAM" id="SSF88697">
    <property type="entry name" value="PUA domain-like"/>
    <property type="match status" value="1"/>
</dbReference>
<evidence type="ECO:0000256" key="2">
    <source>
        <dbReference type="ARBA" id="ARBA00005528"/>
    </source>
</evidence>
<dbReference type="Pfam" id="PF04452">
    <property type="entry name" value="Methyltrans_RNA"/>
    <property type="match status" value="1"/>
</dbReference>
<evidence type="ECO:0000256" key="6">
    <source>
        <dbReference type="ARBA" id="ARBA00022552"/>
    </source>
</evidence>
<dbReference type="Gene3D" id="3.40.1280.10">
    <property type="match status" value="1"/>
</dbReference>
<dbReference type="InterPro" id="IPR046887">
    <property type="entry name" value="RsmE_PUA-like"/>
</dbReference>
<evidence type="ECO:0000256" key="1">
    <source>
        <dbReference type="ARBA" id="ARBA00004496"/>
    </source>
</evidence>
<organism evidence="15 16">
    <name type="scientific">Methylobacterium aquaticum</name>
    <dbReference type="NCBI Taxonomy" id="270351"/>
    <lineage>
        <taxon>Bacteria</taxon>
        <taxon>Pseudomonadati</taxon>
        <taxon>Pseudomonadota</taxon>
        <taxon>Alphaproteobacteria</taxon>
        <taxon>Hyphomicrobiales</taxon>
        <taxon>Methylobacteriaceae</taxon>
        <taxon>Methylobacterium</taxon>
    </lineage>
</organism>
<comment type="similarity">
    <text evidence="2 12">Belongs to the RNA methyltransferase RsmE family.</text>
</comment>
<dbReference type="InterPro" id="IPR006700">
    <property type="entry name" value="RsmE"/>
</dbReference>
<evidence type="ECO:0000259" key="13">
    <source>
        <dbReference type="Pfam" id="PF04452"/>
    </source>
</evidence>